<name>B7JPB2_BACC0</name>
<dbReference type="EMBL" id="CP001283">
    <property type="protein sequence ID" value="ACK91413.1"/>
    <property type="molecule type" value="Genomic_DNA"/>
</dbReference>
<accession>B7JPB2</accession>
<dbReference type="RefSeq" id="WP_000448700.1">
    <property type="nucleotide sequence ID" value="NC_011773.1"/>
</dbReference>
<evidence type="ECO:0000313" key="1">
    <source>
        <dbReference type="EMBL" id="ACK91413.1"/>
    </source>
</evidence>
<dbReference type="KEGG" id="bcu:BCAH820_0579"/>
<gene>
    <name evidence="1" type="ordered locus">BCAH820_0579</name>
</gene>
<evidence type="ECO:0000313" key="2">
    <source>
        <dbReference type="Proteomes" id="UP000001363"/>
    </source>
</evidence>
<dbReference type="HOGENOM" id="CLU_3004277_0_0_9"/>
<organism evidence="1 2">
    <name type="scientific">Bacillus cereus (strain AH820)</name>
    <dbReference type="NCBI Taxonomy" id="405535"/>
    <lineage>
        <taxon>Bacteria</taxon>
        <taxon>Bacillati</taxon>
        <taxon>Bacillota</taxon>
        <taxon>Bacilli</taxon>
        <taxon>Bacillales</taxon>
        <taxon>Bacillaceae</taxon>
        <taxon>Bacillus</taxon>
        <taxon>Bacillus cereus group</taxon>
    </lineage>
</organism>
<proteinExistence type="predicted"/>
<protein>
    <submittedName>
        <fullName evidence="1">Hypothetical phage protein</fullName>
    </submittedName>
</protein>
<sequence length="59" mass="6782">METKTLVLKPVKQYKIDPNKIQLLDDVISILKNVTIYVNGEEALEGLEHLIEKDNEQCN</sequence>
<dbReference type="Proteomes" id="UP000001363">
    <property type="component" value="Chromosome"/>
</dbReference>
<dbReference type="AlphaFoldDB" id="B7JPB2"/>
<reference evidence="1 2" key="1">
    <citation type="submission" date="2008-10" db="EMBL/GenBank/DDBJ databases">
        <title>Genome sequence of Bacillus cereus AH820.</title>
        <authorList>
            <person name="Dodson R.J."/>
            <person name="Durkin A.S."/>
            <person name="Rosovitz M.J."/>
            <person name="Rasko D.A."/>
            <person name="Hoffmaster A."/>
            <person name="Ravel J."/>
            <person name="Sutton G."/>
        </authorList>
    </citation>
    <scope>NUCLEOTIDE SEQUENCE [LARGE SCALE GENOMIC DNA]</scope>
    <source>
        <strain evidence="1 2">AH820</strain>
    </source>
</reference>